<proteinExistence type="predicted"/>
<evidence type="ECO:0000313" key="2">
    <source>
        <dbReference type="Proteomes" id="UP000791440"/>
    </source>
</evidence>
<dbReference type="InterPro" id="IPR036728">
    <property type="entry name" value="PBP_GOBP_sf"/>
</dbReference>
<dbReference type="Pfam" id="PF01395">
    <property type="entry name" value="PBP_GOBP"/>
    <property type="match status" value="1"/>
</dbReference>
<reference evidence="1" key="2">
    <citation type="submission" date="2020-12" db="EMBL/GenBank/DDBJ databases">
        <authorList>
            <person name="Kanost M."/>
        </authorList>
    </citation>
    <scope>NUCLEOTIDE SEQUENCE</scope>
</reference>
<protein>
    <submittedName>
        <fullName evidence="1">Uncharacterized protein</fullName>
    </submittedName>
</protein>
<dbReference type="Gene3D" id="1.10.238.20">
    <property type="entry name" value="Pheromone/general odorant binding protein domain"/>
    <property type="match status" value="1"/>
</dbReference>
<reference evidence="1" key="1">
    <citation type="journal article" date="2016" name="Insect Biochem. Mol. Biol.">
        <title>Multifaceted biological insights from a draft genome sequence of the tobacco hornworm moth, Manduca sexta.</title>
        <authorList>
            <person name="Kanost M.R."/>
            <person name="Arrese E.L."/>
            <person name="Cao X."/>
            <person name="Chen Y.R."/>
            <person name="Chellapilla S."/>
            <person name="Goldsmith M.R."/>
            <person name="Grosse-Wilde E."/>
            <person name="Heckel D.G."/>
            <person name="Herndon N."/>
            <person name="Jiang H."/>
            <person name="Papanicolaou A."/>
            <person name="Qu J."/>
            <person name="Soulages J.L."/>
            <person name="Vogel H."/>
            <person name="Walters J."/>
            <person name="Waterhouse R.M."/>
            <person name="Ahn S.J."/>
            <person name="Almeida F.C."/>
            <person name="An C."/>
            <person name="Aqrawi P."/>
            <person name="Bretschneider A."/>
            <person name="Bryant W.B."/>
            <person name="Bucks S."/>
            <person name="Chao H."/>
            <person name="Chevignon G."/>
            <person name="Christen J.M."/>
            <person name="Clarke D.F."/>
            <person name="Dittmer N.T."/>
            <person name="Ferguson L.C.F."/>
            <person name="Garavelou S."/>
            <person name="Gordon K.H.J."/>
            <person name="Gunaratna R.T."/>
            <person name="Han Y."/>
            <person name="Hauser F."/>
            <person name="He Y."/>
            <person name="Heidel-Fischer H."/>
            <person name="Hirsh A."/>
            <person name="Hu Y."/>
            <person name="Jiang H."/>
            <person name="Kalra D."/>
            <person name="Klinner C."/>
            <person name="Konig C."/>
            <person name="Kovar C."/>
            <person name="Kroll A.R."/>
            <person name="Kuwar S.S."/>
            <person name="Lee S.L."/>
            <person name="Lehman R."/>
            <person name="Li K."/>
            <person name="Li Z."/>
            <person name="Liang H."/>
            <person name="Lovelace S."/>
            <person name="Lu Z."/>
            <person name="Mansfield J.H."/>
            <person name="McCulloch K.J."/>
            <person name="Mathew T."/>
            <person name="Morton B."/>
            <person name="Muzny D.M."/>
            <person name="Neunemann D."/>
            <person name="Ongeri F."/>
            <person name="Pauchet Y."/>
            <person name="Pu L.L."/>
            <person name="Pyrousis I."/>
            <person name="Rao X.J."/>
            <person name="Redding A."/>
            <person name="Roesel C."/>
            <person name="Sanchez-Gracia A."/>
            <person name="Schaack S."/>
            <person name="Shukla A."/>
            <person name="Tetreau G."/>
            <person name="Wang Y."/>
            <person name="Xiong G.H."/>
            <person name="Traut W."/>
            <person name="Walsh T.K."/>
            <person name="Worley K.C."/>
            <person name="Wu D."/>
            <person name="Wu W."/>
            <person name="Wu Y.Q."/>
            <person name="Zhang X."/>
            <person name="Zou Z."/>
            <person name="Zucker H."/>
            <person name="Briscoe A.D."/>
            <person name="Burmester T."/>
            <person name="Clem R.J."/>
            <person name="Feyereisen R."/>
            <person name="Grimmelikhuijzen C.J.P."/>
            <person name="Hamodrakas S.J."/>
            <person name="Hansson B.S."/>
            <person name="Huguet E."/>
            <person name="Jermiin L.S."/>
            <person name="Lan Q."/>
            <person name="Lehman H.K."/>
            <person name="Lorenzen M."/>
            <person name="Merzendorfer H."/>
            <person name="Michalopoulos I."/>
            <person name="Morton D.B."/>
            <person name="Muthukrishnan S."/>
            <person name="Oakeshott J.G."/>
            <person name="Palmer W."/>
            <person name="Park Y."/>
            <person name="Passarelli A.L."/>
            <person name="Rozas J."/>
            <person name="Schwartz L.M."/>
            <person name="Smith W."/>
            <person name="Southgate A."/>
            <person name="Vilcinskas A."/>
            <person name="Vogt R."/>
            <person name="Wang P."/>
            <person name="Werren J."/>
            <person name="Yu X.Q."/>
            <person name="Zhou J.J."/>
            <person name="Brown S.J."/>
            <person name="Scherer S.E."/>
            <person name="Richards S."/>
            <person name="Blissard G.W."/>
        </authorList>
    </citation>
    <scope>NUCLEOTIDE SEQUENCE</scope>
</reference>
<name>A0A921YX94_MANSE</name>
<keyword evidence="2" id="KW-1185">Reference proteome</keyword>
<organism evidence="1 2">
    <name type="scientific">Manduca sexta</name>
    <name type="common">Tobacco hawkmoth</name>
    <name type="synonym">Tobacco hornworm</name>
    <dbReference type="NCBI Taxonomy" id="7130"/>
    <lineage>
        <taxon>Eukaryota</taxon>
        <taxon>Metazoa</taxon>
        <taxon>Ecdysozoa</taxon>
        <taxon>Arthropoda</taxon>
        <taxon>Hexapoda</taxon>
        <taxon>Insecta</taxon>
        <taxon>Pterygota</taxon>
        <taxon>Neoptera</taxon>
        <taxon>Endopterygota</taxon>
        <taxon>Lepidoptera</taxon>
        <taxon>Glossata</taxon>
        <taxon>Ditrysia</taxon>
        <taxon>Bombycoidea</taxon>
        <taxon>Sphingidae</taxon>
        <taxon>Sphinginae</taxon>
        <taxon>Sphingini</taxon>
        <taxon>Manduca</taxon>
    </lineage>
</organism>
<dbReference type="EMBL" id="JH668343">
    <property type="protein sequence ID" value="KAG6447327.1"/>
    <property type="molecule type" value="Genomic_DNA"/>
</dbReference>
<dbReference type="InterPro" id="IPR006170">
    <property type="entry name" value="PBP/GOBP"/>
</dbReference>
<dbReference type="AlphaFoldDB" id="A0A921YX94"/>
<dbReference type="Proteomes" id="UP000791440">
    <property type="component" value="Unassembled WGS sequence"/>
</dbReference>
<evidence type="ECO:0000313" key="1">
    <source>
        <dbReference type="EMBL" id="KAG6447327.1"/>
    </source>
</evidence>
<dbReference type="SUPFAM" id="SSF47565">
    <property type="entry name" value="Insect pheromone/odorant-binding proteins"/>
    <property type="match status" value="1"/>
</dbReference>
<sequence>MKAAQNLFGIILFSVFAAVIAASTKKIFHLSPESGEKLVEGIIKCIAKLNFDPSLINLIKEGKYLEDERLIKAIICMNVDSGVGTADGRLNVDAVMERIFSNNAEIRKGLICCEKEYDGTPVGNLRGTLTCLKETLPFKIRM</sequence>
<dbReference type="CDD" id="cd23992">
    <property type="entry name" value="PBP_GOBP"/>
    <property type="match status" value="1"/>
</dbReference>
<gene>
    <name evidence="1" type="ORF">O3G_MSEX004931</name>
</gene>
<dbReference type="GO" id="GO:0005549">
    <property type="term" value="F:odorant binding"/>
    <property type="evidence" value="ECO:0007669"/>
    <property type="project" value="InterPro"/>
</dbReference>
<accession>A0A921YX94</accession>
<comment type="caution">
    <text evidence="1">The sequence shown here is derived from an EMBL/GenBank/DDBJ whole genome shotgun (WGS) entry which is preliminary data.</text>
</comment>